<evidence type="ECO:0000313" key="9">
    <source>
        <dbReference type="EMBL" id="QIL50415.1"/>
    </source>
</evidence>
<feature type="domain" description="OB-fold nucleic acid binding" evidence="8">
    <location>
        <begin position="5"/>
        <end position="99"/>
    </location>
</feature>
<accession>A0A6G8AZM8</accession>
<dbReference type="NCBIfam" id="TIGR00237">
    <property type="entry name" value="xseA"/>
    <property type="match status" value="1"/>
</dbReference>
<gene>
    <name evidence="5" type="primary">xseA</name>
    <name evidence="9" type="ORF">G7084_03235</name>
</gene>
<comment type="function">
    <text evidence="5">Bidirectionally degrades single-stranded DNA into large acid-insoluble oligonucleotides, which are then degraded further into small acid-soluble oligonucleotides.</text>
</comment>
<organism evidence="9 10">
    <name type="scientific">Weissella coleopterorum</name>
    <dbReference type="NCBI Taxonomy" id="2714949"/>
    <lineage>
        <taxon>Bacteria</taxon>
        <taxon>Bacillati</taxon>
        <taxon>Bacillota</taxon>
        <taxon>Bacilli</taxon>
        <taxon>Lactobacillales</taxon>
        <taxon>Lactobacillaceae</taxon>
        <taxon>Weissella</taxon>
    </lineage>
</organism>
<comment type="similarity">
    <text evidence="5 6">Belongs to the XseA family.</text>
</comment>
<dbReference type="PANTHER" id="PTHR30008:SF0">
    <property type="entry name" value="EXODEOXYRIBONUCLEASE 7 LARGE SUBUNIT"/>
    <property type="match status" value="1"/>
</dbReference>
<dbReference type="GO" id="GO:0006308">
    <property type="term" value="P:DNA catabolic process"/>
    <property type="evidence" value="ECO:0007669"/>
    <property type="project" value="UniProtKB-UniRule"/>
</dbReference>
<sequence>MKDYLTVSALTQYLKRKFTADPYLQKVYLTGEISNFRRRPKHQYFSIKDDQAVINATMFQGVFNKLPFELESGMKVNIVGHLDLYAPSGSYSVIVEKMEPDGIGALAVQFEQLKNKLQKAGLFEKNQRSIPRFPKNIAVITSPSGAVIRDIMTTVQRRYPIAQITLYPAAVQGEQAVPSLLRQLEAVEAKDVYDVLIIGRGGGSMEDLWAFNDEQLALKLAQSPIPVISSVGHETDTTIADYVADQRAATPTAAAEIATPILLTDVQNGLLTLQMQMSHGLGKKLQYLREKFERVRQSRVLNEPSRLYEGVNQRLDLATQNLQNNYGNLIQQKQHQFNLLEQRLTPAMERQLQSKQNRYQQLVNGLNLVSPLAVLARGYSVTTIDETIIKSIDQVKIGKTVKVQVSDGTIVAKVQGVEKQDE</sequence>
<evidence type="ECO:0000256" key="6">
    <source>
        <dbReference type="RuleBase" id="RU004355"/>
    </source>
</evidence>
<dbReference type="RefSeq" id="WP_166010005.1">
    <property type="nucleotide sequence ID" value="NZ_CP049888.1"/>
</dbReference>
<keyword evidence="10" id="KW-1185">Reference proteome</keyword>
<dbReference type="AlphaFoldDB" id="A0A6G8AZM8"/>
<evidence type="ECO:0000256" key="2">
    <source>
        <dbReference type="ARBA" id="ARBA00022722"/>
    </source>
</evidence>
<evidence type="ECO:0000256" key="1">
    <source>
        <dbReference type="ARBA" id="ARBA00022490"/>
    </source>
</evidence>
<evidence type="ECO:0000259" key="7">
    <source>
        <dbReference type="Pfam" id="PF02601"/>
    </source>
</evidence>
<comment type="subcellular location">
    <subcellularLocation>
        <location evidence="5 6">Cytoplasm</location>
    </subcellularLocation>
</comment>
<dbReference type="EC" id="3.1.11.6" evidence="5"/>
<protein>
    <recommendedName>
        <fullName evidence="5">Exodeoxyribonuclease 7 large subunit</fullName>
        <ecNumber evidence="5">3.1.11.6</ecNumber>
    </recommendedName>
    <alternativeName>
        <fullName evidence="5">Exodeoxyribonuclease VII large subunit</fullName>
        <shortName evidence="5">Exonuclease VII large subunit</shortName>
    </alternativeName>
</protein>
<dbReference type="CDD" id="cd04489">
    <property type="entry name" value="ExoVII_LU_OBF"/>
    <property type="match status" value="1"/>
</dbReference>
<evidence type="ECO:0000256" key="5">
    <source>
        <dbReference type="HAMAP-Rule" id="MF_00378"/>
    </source>
</evidence>
<keyword evidence="3 5" id="KW-0378">Hydrolase</keyword>
<proteinExistence type="inferred from homology"/>
<evidence type="ECO:0000259" key="8">
    <source>
        <dbReference type="Pfam" id="PF13742"/>
    </source>
</evidence>
<keyword evidence="1 5" id="KW-0963">Cytoplasm</keyword>
<dbReference type="HAMAP" id="MF_00378">
    <property type="entry name" value="Exonuc_7_L"/>
    <property type="match status" value="1"/>
</dbReference>
<evidence type="ECO:0000313" key="10">
    <source>
        <dbReference type="Proteomes" id="UP000500741"/>
    </source>
</evidence>
<dbReference type="InterPro" id="IPR003753">
    <property type="entry name" value="Exonuc_VII_L"/>
</dbReference>
<dbReference type="Proteomes" id="UP000500741">
    <property type="component" value="Chromosome"/>
</dbReference>
<name>A0A6G8AZM8_9LACO</name>
<reference evidence="9 10" key="1">
    <citation type="submission" date="2020-03" db="EMBL/GenBank/DDBJ databases">
        <title>Weissella sp. nov., isolated from Cybister lewisianus.</title>
        <authorList>
            <person name="Hyun D.-W."/>
            <person name="Bae J.-W."/>
        </authorList>
    </citation>
    <scope>NUCLEOTIDE SEQUENCE [LARGE SCALE GENOMIC DNA]</scope>
    <source>
        <strain evidence="9 10">HDW19</strain>
    </source>
</reference>
<dbReference type="GO" id="GO:0009318">
    <property type="term" value="C:exodeoxyribonuclease VII complex"/>
    <property type="evidence" value="ECO:0007669"/>
    <property type="project" value="UniProtKB-UniRule"/>
</dbReference>
<feature type="domain" description="Exonuclease VII large subunit C-terminal" evidence="7">
    <location>
        <begin position="124"/>
        <end position="412"/>
    </location>
</feature>
<dbReference type="EMBL" id="CP049888">
    <property type="protein sequence ID" value="QIL50415.1"/>
    <property type="molecule type" value="Genomic_DNA"/>
</dbReference>
<dbReference type="InterPro" id="IPR020579">
    <property type="entry name" value="Exonuc_VII_lsu_C"/>
</dbReference>
<dbReference type="InterPro" id="IPR025824">
    <property type="entry name" value="OB-fold_nuc-bd_dom"/>
</dbReference>
<dbReference type="GO" id="GO:0005737">
    <property type="term" value="C:cytoplasm"/>
    <property type="evidence" value="ECO:0007669"/>
    <property type="project" value="UniProtKB-SubCell"/>
</dbReference>
<dbReference type="GO" id="GO:0003676">
    <property type="term" value="F:nucleic acid binding"/>
    <property type="evidence" value="ECO:0007669"/>
    <property type="project" value="InterPro"/>
</dbReference>
<keyword evidence="4 5" id="KW-0269">Exonuclease</keyword>
<comment type="catalytic activity">
    <reaction evidence="5 6">
        <text>Exonucleolytic cleavage in either 5'- to 3'- or 3'- to 5'-direction to yield nucleoside 5'-phosphates.</text>
        <dbReference type="EC" id="3.1.11.6"/>
    </reaction>
</comment>
<dbReference type="GO" id="GO:0008855">
    <property type="term" value="F:exodeoxyribonuclease VII activity"/>
    <property type="evidence" value="ECO:0007669"/>
    <property type="project" value="UniProtKB-UniRule"/>
</dbReference>
<dbReference type="PANTHER" id="PTHR30008">
    <property type="entry name" value="EXODEOXYRIBONUCLEASE 7 LARGE SUBUNIT"/>
    <property type="match status" value="1"/>
</dbReference>
<dbReference type="Pfam" id="PF13742">
    <property type="entry name" value="tRNA_anti_2"/>
    <property type="match status" value="1"/>
</dbReference>
<comment type="subunit">
    <text evidence="5">Heterooligomer composed of large and small subunits.</text>
</comment>
<keyword evidence="2 5" id="KW-0540">Nuclease</keyword>
<evidence type="ECO:0000256" key="4">
    <source>
        <dbReference type="ARBA" id="ARBA00022839"/>
    </source>
</evidence>
<dbReference type="KEGG" id="wco:G7084_03235"/>
<dbReference type="Pfam" id="PF02601">
    <property type="entry name" value="Exonuc_VII_L"/>
    <property type="match status" value="1"/>
</dbReference>
<evidence type="ECO:0000256" key="3">
    <source>
        <dbReference type="ARBA" id="ARBA00022801"/>
    </source>
</evidence>